<proteinExistence type="predicted"/>
<dbReference type="AlphaFoldDB" id="A0A3S4Z597"/>
<gene>
    <name evidence="1" type="ORF">NCTC13354_00974</name>
</gene>
<name>A0A3S4Z597_9ACTO</name>
<sequence>MMCAPSHALSSGVYPLYDMGMATVLSSGWVGLGRWCFGFMSDELPNRQFELFFEGFSLDEVREVLEQFPRTKPTDYFDEEEGPFPIMVGYSTAVPPEEIQEFVKERLGYRPPSDDDFDTYPDLESVRAFTRT</sequence>
<protein>
    <submittedName>
        <fullName evidence="1">Uncharacterized protein</fullName>
    </submittedName>
</protein>
<evidence type="ECO:0000313" key="1">
    <source>
        <dbReference type="EMBL" id="VEI13263.1"/>
    </source>
</evidence>
<dbReference type="EMBL" id="LR134476">
    <property type="protein sequence ID" value="VEI13263.1"/>
    <property type="molecule type" value="Genomic_DNA"/>
</dbReference>
<evidence type="ECO:0000313" key="2">
    <source>
        <dbReference type="Proteomes" id="UP000269542"/>
    </source>
</evidence>
<accession>A0A3S4Z597</accession>
<reference evidence="1 2" key="1">
    <citation type="submission" date="2018-12" db="EMBL/GenBank/DDBJ databases">
        <authorList>
            <consortium name="Pathogen Informatics"/>
        </authorList>
    </citation>
    <scope>NUCLEOTIDE SEQUENCE [LARGE SCALE GENOMIC DNA]</scope>
    <source>
        <strain evidence="1 2">NCTC13354</strain>
    </source>
</reference>
<keyword evidence="2" id="KW-1185">Reference proteome</keyword>
<dbReference type="KEGG" id="tbw:NCTC13354_00974"/>
<organism evidence="1 2">
    <name type="scientific">Trueperella bialowiezensis</name>
    <dbReference type="NCBI Taxonomy" id="312285"/>
    <lineage>
        <taxon>Bacteria</taxon>
        <taxon>Bacillati</taxon>
        <taxon>Actinomycetota</taxon>
        <taxon>Actinomycetes</taxon>
        <taxon>Actinomycetales</taxon>
        <taxon>Actinomycetaceae</taxon>
        <taxon>Trueperella</taxon>
    </lineage>
</organism>
<dbReference type="Proteomes" id="UP000269542">
    <property type="component" value="Chromosome"/>
</dbReference>